<sequence>MVLSYYSEHAFLNLKTAYCVLFRFVSCNHYLVAVHPLALT</sequence>
<comment type="caution">
    <text evidence="1">The sequence shown here is derived from an EMBL/GenBank/DDBJ whole genome shotgun (WGS) entry which is preliminary data.</text>
</comment>
<evidence type="ECO:0000313" key="2">
    <source>
        <dbReference type="Proteomes" id="UP000006263"/>
    </source>
</evidence>
<dbReference type="AlphaFoldDB" id="K6XVC2"/>
<reference evidence="1 2" key="1">
    <citation type="journal article" date="2017" name="Antonie Van Leeuwenhoek">
        <title>Rhizobium rhizosphaerae sp. nov., a novel species isolated from rice rhizosphere.</title>
        <authorList>
            <person name="Zhao J.J."/>
            <person name="Zhang J."/>
            <person name="Zhang R.J."/>
            <person name="Zhang C.W."/>
            <person name="Yin H.Q."/>
            <person name="Zhang X.X."/>
        </authorList>
    </citation>
    <scope>NUCLEOTIDE SEQUENCE [LARGE SCALE GENOMIC DNA]</scope>
    <source>
        <strain evidence="1 2">KMM 241</strain>
    </source>
</reference>
<gene>
    <name evidence="1" type="ORF">GMES_2283</name>
</gene>
<organism evidence="1 2">
    <name type="scientific">Paraglaciecola mesophila KMM 241</name>
    <dbReference type="NCBI Taxonomy" id="1128912"/>
    <lineage>
        <taxon>Bacteria</taxon>
        <taxon>Pseudomonadati</taxon>
        <taxon>Pseudomonadota</taxon>
        <taxon>Gammaproteobacteria</taxon>
        <taxon>Alteromonadales</taxon>
        <taxon>Alteromonadaceae</taxon>
        <taxon>Paraglaciecola</taxon>
    </lineage>
</organism>
<proteinExistence type="predicted"/>
<accession>K6XVC2</accession>
<evidence type="ECO:0000313" key="1">
    <source>
        <dbReference type="EMBL" id="GAC24579.1"/>
    </source>
</evidence>
<name>K6XVC2_9ALTE</name>
<dbReference type="Proteomes" id="UP000006263">
    <property type="component" value="Unassembled WGS sequence"/>
</dbReference>
<protein>
    <submittedName>
        <fullName evidence="1">Uncharacterized protein</fullName>
    </submittedName>
</protein>
<dbReference type="EMBL" id="BAEP01000047">
    <property type="protein sequence ID" value="GAC24579.1"/>
    <property type="molecule type" value="Genomic_DNA"/>
</dbReference>